<gene>
    <name evidence="2" type="primary">ZIP4_2</name>
    <name evidence="2" type="ORF">CFP56_001216</name>
</gene>
<evidence type="ECO:0000313" key="2">
    <source>
        <dbReference type="EMBL" id="KAK7815724.1"/>
    </source>
</evidence>
<comment type="caution">
    <text evidence="2">The sequence shown here is derived from an EMBL/GenBank/DDBJ whole genome shotgun (WGS) entry which is preliminary data.</text>
</comment>
<dbReference type="PANTHER" id="PTHR40375:SF2">
    <property type="entry name" value="SPORULATION-SPECIFIC PROTEIN 22"/>
    <property type="match status" value="1"/>
</dbReference>
<accession>A0AAW0IN54</accession>
<dbReference type="PANTHER" id="PTHR40375">
    <property type="entry name" value="SPORULATION-SPECIFIC PROTEIN 22"/>
    <property type="match status" value="1"/>
</dbReference>
<dbReference type="AlphaFoldDB" id="A0AAW0IN54"/>
<protein>
    <submittedName>
        <fullName evidence="2">Tpr repeat-containing protein zip4</fullName>
    </submittedName>
</protein>
<evidence type="ECO:0000256" key="1">
    <source>
        <dbReference type="SAM" id="MobiDB-lite"/>
    </source>
</evidence>
<sequence>MSREEILGQCRSLGAFLAAEPTVAPETEGDGFYSPLEAPVPAPSMAMESDTEESSPKLPPATPFSYSAEHLGKRMNWSALELRSTPYKYLHLDLNLCNSVSISELHHLHLGLISISRSRYRLWNSCVNLANLNPKLRSSSSSFSLDLAKLRHITADILSLASNVSVVPSRSIKSASFYYKTGLIWHDLRCFDLASSCYEKATDLLSNSNAAAAAISADDAAKFLLDVNLARSRTAWELSG</sequence>
<name>A0AAW0IN54_QUESU</name>
<dbReference type="InterPro" id="IPR039057">
    <property type="entry name" value="Spo22/ZIP4"/>
</dbReference>
<reference evidence="2 3" key="1">
    <citation type="journal article" date="2018" name="Sci. Data">
        <title>The draft genome sequence of cork oak.</title>
        <authorList>
            <person name="Ramos A.M."/>
            <person name="Usie A."/>
            <person name="Barbosa P."/>
            <person name="Barros P.M."/>
            <person name="Capote T."/>
            <person name="Chaves I."/>
            <person name="Simoes F."/>
            <person name="Abreu I."/>
            <person name="Carrasquinho I."/>
            <person name="Faro C."/>
            <person name="Guimaraes J.B."/>
            <person name="Mendonca D."/>
            <person name="Nobrega F."/>
            <person name="Rodrigues L."/>
            <person name="Saibo N.J.M."/>
            <person name="Varela M.C."/>
            <person name="Egas C."/>
            <person name="Matos J."/>
            <person name="Miguel C.M."/>
            <person name="Oliveira M.M."/>
            <person name="Ricardo C.P."/>
            <person name="Goncalves S."/>
        </authorList>
    </citation>
    <scope>NUCLEOTIDE SEQUENCE [LARGE SCALE GENOMIC DNA]</scope>
    <source>
        <strain evidence="3">cv. HL8</strain>
    </source>
</reference>
<feature type="region of interest" description="Disordered" evidence="1">
    <location>
        <begin position="25"/>
        <end position="63"/>
    </location>
</feature>
<dbReference type="EMBL" id="PKMF04000984">
    <property type="protein sequence ID" value="KAK7815724.1"/>
    <property type="molecule type" value="Genomic_DNA"/>
</dbReference>
<dbReference type="Proteomes" id="UP000237347">
    <property type="component" value="Unassembled WGS sequence"/>
</dbReference>
<proteinExistence type="predicted"/>
<organism evidence="2 3">
    <name type="scientific">Quercus suber</name>
    <name type="common">Cork oak</name>
    <dbReference type="NCBI Taxonomy" id="58331"/>
    <lineage>
        <taxon>Eukaryota</taxon>
        <taxon>Viridiplantae</taxon>
        <taxon>Streptophyta</taxon>
        <taxon>Embryophyta</taxon>
        <taxon>Tracheophyta</taxon>
        <taxon>Spermatophyta</taxon>
        <taxon>Magnoliopsida</taxon>
        <taxon>eudicotyledons</taxon>
        <taxon>Gunneridae</taxon>
        <taxon>Pentapetalae</taxon>
        <taxon>rosids</taxon>
        <taxon>fabids</taxon>
        <taxon>Fagales</taxon>
        <taxon>Fagaceae</taxon>
        <taxon>Quercus</taxon>
    </lineage>
</organism>
<dbReference type="GO" id="GO:0090173">
    <property type="term" value="P:regulation of synaptonemal complex assembly"/>
    <property type="evidence" value="ECO:0007669"/>
    <property type="project" value="InterPro"/>
</dbReference>
<evidence type="ECO:0000313" key="3">
    <source>
        <dbReference type="Proteomes" id="UP000237347"/>
    </source>
</evidence>
<keyword evidence="3" id="KW-1185">Reference proteome</keyword>